<dbReference type="SUPFAM" id="SSF53474">
    <property type="entry name" value="alpha/beta-Hydrolases"/>
    <property type="match status" value="1"/>
</dbReference>
<evidence type="ECO:0000256" key="1">
    <source>
        <dbReference type="SAM" id="SignalP"/>
    </source>
</evidence>
<dbReference type="InterPro" id="IPR005152">
    <property type="entry name" value="Lipase_secreted"/>
</dbReference>
<dbReference type="Gene3D" id="3.40.50.1820">
    <property type="entry name" value="alpha/beta hydrolase"/>
    <property type="match status" value="1"/>
</dbReference>
<name>A0A9X1WEL3_9CORY</name>
<dbReference type="PANTHER" id="PTHR34853">
    <property type="match status" value="1"/>
</dbReference>
<sequence length="456" mass="47301">MRDTKKTRKTLWATLVALALVGGAAPACAGTADGPPGETTVSAPVTAPAEIPTVQDDGSFFSLPDGGDLRGLAPGAPVKQRTVPASMEEFDAPLQVTQVQYRTTDSLGDPSAAVTSVIHPPASVEPSGGTVMYASFYDSMRPEDGPSRVLAGNVTEGGAVVLAELAFVAPLLAAGHTVVMPDIQGEREIFAAGPEYGQIILDGLRAAHRTPGADVPSDAPTALVGYSGGSIGAGWAAILAESYAPDVAEGIVGVAQGGTMVRPEHNLAYAGEGSGWSGVVGMAMVGLTRAYGVDMDPYLTDTGRQVFADMDRVAIGDASDAYEHLRWDEIIRPEYPDPDSIPEVRRLLDDTNMGLRDTPPFPQLLVQAGGGTAEDTPPHPVLGDGDGVMLLGDTRTLARKYCEDGTDVDYREIPTGGHAMAGAAWATQMVPWVNARVAGETPTSTCGQIPEGNPLV</sequence>
<evidence type="ECO:0000313" key="2">
    <source>
        <dbReference type="EMBL" id="MCJ7857574.1"/>
    </source>
</evidence>
<dbReference type="Pfam" id="PF03583">
    <property type="entry name" value="LIP"/>
    <property type="match status" value="1"/>
</dbReference>
<proteinExistence type="predicted"/>
<feature type="chain" id="PRO_5040745278" evidence="1">
    <location>
        <begin position="30"/>
        <end position="456"/>
    </location>
</feature>
<dbReference type="PANTHER" id="PTHR34853:SF1">
    <property type="entry name" value="LIPASE 5"/>
    <property type="match status" value="1"/>
</dbReference>
<dbReference type="Gene3D" id="1.10.260.130">
    <property type="match status" value="1"/>
</dbReference>
<reference evidence="2" key="1">
    <citation type="submission" date="2022-04" db="EMBL/GenBank/DDBJ databases">
        <title>Corynebacterium kalidii LD5P10.</title>
        <authorList>
            <person name="Sun J.Q."/>
        </authorList>
    </citation>
    <scope>NUCLEOTIDE SEQUENCE</scope>
    <source>
        <strain evidence="2">LD5P10</strain>
    </source>
</reference>
<comment type="caution">
    <text evidence="2">The sequence shown here is derived from an EMBL/GenBank/DDBJ whole genome shotgun (WGS) entry which is preliminary data.</text>
</comment>
<dbReference type="AlphaFoldDB" id="A0A9X1WEL3"/>
<organism evidence="2 3">
    <name type="scientific">Corynebacterium kalidii</name>
    <dbReference type="NCBI Taxonomy" id="2931982"/>
    <lineage>
        <taxon>Bacteria</taxon>
        <taxon>Bacillati</taxon>
        <taxon>Actinomycetota</taxon>
        <taxon>Actinomycetes</taxon>
        <taxon>Mycobacteriales</taxon>
        <taxon>Corynebacteriaceae</taxon>
        <taxon>Corynebacterium</taxon>
    </lineage>
</organism>
<accession>A0A9X1WEL3</accession>
<dbReference type="GO" id="GO:0016042">
    <property type="term" value="P:lipid catabolic process"/>
    <property type="evidence" value="ECO:0007669"/>
    <property type="project" value="InterPro"/>
</dbReference>
<dbReference type="GO" id="GO:0004806">
    <property type="term" value="F:triacylglycerol lipase activity"/>
    <property type="evidence" value="ECO:0007669"/>
    <property type="project" value="InterPro"/>
</dbReference>
<keyword evidence="1" id="KW-0732">Signal</keyword>
<dbReference type="EMBL" id="JALIEA010000010">
    <property type="protein sequence ID" value="MCJ7857574.1"/>
    <property type="molecule type" value="Genomic_DNA"/>
</dbReference>
<dbReference type="InterPro" id="IPR029058">
    <property type="entry name" value="AB_hydrolase_fold"/>
</dbReference>
<gene>
    <name evidence="2" type="ORF">MUN33_02425</name>
</gene>
<dbReference type="Proteomes" id="UP001139207">
    <property type="component" value="Unassembled WGS sequence"/>
</dbReference>
<evidence type="ECO:0000313" key="3">
    <source>
        <dbReference type="Proteomes" id="UP001139207"/>
    </source>
</evidence>
<dbReference type="RefSeq" id="WP_244803319.1">
    <property type="nucleotide sequence ID" value="NZ_JALIEA010000010.1"/>
</dbReference>
<keyword evidence="3" id="KW-1185">Reference proteome</keyword>
<feature type="signal peptide" evidence="1">
    <location>
        <begin position="1"/>
        <end position="29"/>
    </location>
</feature>
<dbReference type="PIRSF" id="PIRSF029171">
    <property type="entry name" value="Esterase_LipA"/>
    <property type="match status" value="1"/>
</dbReference>
<protein>
    <submittedName>
        <fullName evidence="2">Lipase family protein</fullName>
    </submittedName>
</protein>